<dbReference type="AlphaFoldDB" id="A0A8H6X682"/>
<keyword evidence="4" id="KW-1185">Reference proteome</keyword>
<reference evidence="3" key="1">
    <citation type="submission" date="2020-05" db="EMBL/GenBank/DDBJ databases">
        <title>Mycena genomes resolve the evolution of fungal bioluminescence.</title>
        <authorList>
            <person name="Tsai I.J."/>
        </authorList>
    </citation>
    <scope>NUCLEOTIDE SEQUENCE</scope>
    <source>
        <strain evidence="3">160909Yilan</strain>
    </source>
</reference>
<protein>
    <recommendedName>
        <fullName evidence="2">HNH nuclease domain-containing protein</fullName>
    </recommendedName>
</protein>
<evidence type="ECO:0000259" key="2">
    <source>
        <dbReference type="Pfam" id="PF13391"/>
    </source>
</evidence>
<dbReference type="EMBL" id="JACAZH010000044">
    <property type="protein sequence ID" value="KAF7334850.1"/>
    <property type="molecule type" value="Genomic_DNA"/>
</dbReference>
<feature type="region of interest" description="Disordered" evidence="1">
    <location>
        <begin position="303"/>
        <end position="329"/>
    </location>
</feature>
<name>A0A8H6X682_9AGAR</name>
<accession>A0A8H6X682</accession>
<dbReference type="InterPro" id="IPR003615">
    <property type="entry name" value="HNH_nuc"/>
</dbReference>
<comment type="caution">
    <text evidence="3">The sequence shown here is derived from an EMBL/GenBank/DDBJ whole genome shotgun (WGS) entry which is preliminary data.</text>
</comment>
<evidence type="ECO:0000313" key="3">
    <source>
        <dbReference type="EMBL" id="KAF7334850.1"/>
    </source>
</evidence>
<dbReference type="OrthoDB" id="2853173at2759"/>
<evidence type="ECO:0000313" key="4">
    <source>
        <dbReference type="Proteomes" id="UP000623467"/>
    </source>
</evidence>
<feature type="domain" description="HNH nuclease" evidence="2">
    <location>
        <begin position="183"/>
        <end position="264"/>
    </location>
</feature>
<proteinExistence type="predicted"/>
<dbReference type="Pfam" id="PF13391">
    <property type="entry name" value="HNH_2"/>
    <property type="match status" value="1"/>
</dbReference>
<evidence type="ECO:0000256" key="1">
    <source>
        <dbReference type="SAM" id="MobiDB-lite"/>
    </source>
</evidence>
<gene>
    <name evidence="3" type="ORF">MSAN_02361300</name>
</gene>
<feature type="compositionally biased region" description="Basic and acidic residues" evidence="1">
    <location>
        <begin position="307"/>
        <end position="329"/>
    </location>
</feature>
<organism evidence="3 4">
    <name type="scientific">Mycena sanguinolenta</name>
    <dbReference type="NCBI Taxonomy" id="230812"/>
    <lineage>
        <taxon>Eukaryota</taxon>
        <taxon>Fungi</taxon>
        <taxon>Dikarya</taxon>
        <taxon>Basidiomycota</taxon>
        <taxon>Agaricomycotina</taxon>
        <taxon>Agaricomycetes</taxon>
        <taxon>Agaricomycetidae</taxon>
        <taxon>Agaricales</taxon>
        <taxon>Marasmiineae</taxon>
        <taxon>Mycenaceae</taxon>
        <taxon>Mycena</taxon>
    </lineage>
</organism>
<sequence length="362" mass="42268">MDRWFFSDVHKGWTGYTGQIDRRLYPNSSNRRVHIWGSRAVHGEPRVVAGMATFNRLQVREMHSFLGMIYKAEPEWVILEAKGNFFDGDADGGQIADFESAVETTQTQDLRLDPDDKRIILEGHYMWFRRNGSRLKKDTPEMKGWLLSSRVITAPASVQQSGTTTPNRNDSIRPIRRERDGRCRVTGRLALDRDKPRGKDWSALHSAHVFPRGWTAESKIKQLFSKEGLKIVKEAGLHKEDLLINTILMDARVHGWFDDYRFGILPVEEDGRWYGKIVRFEHSQCDVEGQWLLAAARPSKFLRPAHGQRETNEQRKEREKDEKEREEDKTRYELTEAVLRELLKVHFETCLHWHVKGMGWDK</sequence>
<dbReference type="Proteomes" id="UP000623467">
    <property type="component" value="Unassembled WGS sequence"/>
</dbReference>